<evidence type="ECO:0000313" key="3">
    <source>
        <dbReference type="Proteomes" id="UP001168877"/>
    </source>
</evidence>
<dbReference type="PROSITE" id="PS51485">
    <property type="entry name" value="PHYTOCYANIN"/>
    <property type="match status" value="1"/>
</dbReference>
<dbReference type="SUPFAM" id="SSF49503">
    <property type="entry name" value="Cupredoxins"/>
    <property type="match status" value="1"/>
</dbReference>
<dbReference type="Proteomes" id="UP001168877">
    <property type="component" value="Unassembled WGS sequence"/>
</dbReference>
<gene>
    <name evidence="2" type="ORF">LWI29_031898</name>
</gene>
<keyword evidence="3" id="KW-1185">Reference proteome</keyword>
<comment type="caution">
    <text evidence="2">The sequence shown here is derived from an EMBL/GenBank/DDBJ whole genome shotgun (WGS) entry which is preliminary data.</text>
</comment>
<dbReference type="Pfam" id="PF02298">
    <property type="entry name" value="Cu_bind_like"/>
    <property type="match status" value="1"/>
</dbReference>
<dbReference type="Gene3D" id="2.60.40.420">
    <property type="entry name" value="Cupredoxins - blue copper proteins"/>
    <property type="match status" value="1"/>
</dbReference>
<dbReference type="InterPro" id="IPR003245">
    <property type="entry name" value="Phytocyanin_dom"/>
</dbReference>
<protein>
    <recommendedName>
        <fullName evidence="1">Phytocyanin domain-containing protein</fullName>
    </recommendedName>
</protein>
<dbReference type="GO" id="GO:0005886">
    <property type="term" value="C:plasma membrane"/>
    <property type="evidence" value="ECO:0007669"/>
    <property type="project" value="TreeGrafter"/>
</dbReference>
<dbReference type="EMBL" id="JAUESC010000004">
    <property type="protein sequence ID" value="KAK0598125.1"/>
    <property type="molecule type" value="Genomic_DNA"/>
</dbReference>
<dbReference type="GO" id="GO:0009055">
    <property type="term" value="F:electron transfer activity"/>
    <property type="evidence" value="ECO:0007669"/>
    <property type="project" value="InterPro"/>
</dbReference>
<proteinExistence type="predicted"/>
<dbReference type="PANTHER" id="PTHR33021">
    <property type="entry name" value="BLUE COPPER PROTEIN"/>
    <property type="match status" value="1"/>
</dbReference>
<reference evidence="2" key="2">
    <citation type="submission" date="2023-06" db="EMBL/GenBank/DDBJ databases">
        <authorList>
            <person name="Swenson N.G."/>
            <person name="Wegrzyn J.L."/>
            <person name="Mcevoy S.L."/>
        </authorList>
    </citation>
    <scope>NUCLEOTIDE SEQUENCE</scope>
    <source>
        <strain evidence="2">NS2018</strain>
        <tissue evidence="2">Leaf</tissue>
    </source>
</reference>
<dbReference type="AlphaFoldDB" id="A0AA39SY21"/>
<evidence type="ECO:0000259" key="1">
    <source>
        <dbReference type="PROSITE" id="PS51485"/>
    </source>
</evidence>
<sequence>MEVVLSHSSSSITHYTAENLCSGRKGKTEVKKKNEAEKHVSLLSLLCSIFLLLSAASMHGVEAVKEFKVGDDIGWQEPGNNNTSVYSQWAGKNRFHVGDSLSFEYMNDSVLLVEKWGYYHCNTSKDIIAFKNGKSSMKLDRPGPFYFISGMHLRSQQKWPEIAC</sequence>
<name>A0AA39SY21_ACESA</name>
<dbReference type="InterPro" id="IPR039391">
    <property type="entry name" value="Phytocyanin-like"/>
</dbReference>
<feature type="domain" description="Phytocyanin" evidence="1">
    <location>
        <begin position="65"/>
        <end position="164"/>
    </location>
</feature>
<accession>A0AA39SY21</accession>
<reference evidence="2" key="1">
    <citation type="journal article" date="2022" name="Plant J.">
        <title>Strategies of tolerance reflected in two North American maple genomes.</title>
        <authorList>
            <person name="McEvoy S.L."/>
            <person name="Sezen U.U."/>
            <person name="Trouern-Trend A."/>
            <person name="McMahon S.M."/>
            <person name="Schaberg P.G."/>
            <person name="Yang J."/>
            <person name="Wegrzyn J.L."/>
            <person name="Swenson N.G."/>
        </authorList>
    </citation>
    <scope>NUCLEOTIDE SEQUENCE</scope>
    <source>
        <strain evidence="2">NS2018</strain>
    </source>
</reference>
<organism evidence="2 3">
    <name type="scientific">Acer saccharum</name>
    <name type="common">Sugar maple</name>
    <dbReference type="NCBI Taxonomy" id="4024"/>
    <lineage>
        <taxon>Eukaryota</taxon>
        <taxon>Viridiplantae</taxon>
        <taxon>Streptophyta</taxon>
        <taxon>Embryophyta</taxon>
        <taxon>Tracheophyta</taxon>
        <taxon>Spermatophyta</taxon>
        <taxon>Magnoliopsida</taxon>
        <taxon>eudicotyledons</taxon>
        <taxon>Gunneridae</taxon>
        <taxon>Pentapetalae</taxon>
        <taxon>rosids</taxon>
        <taxon>malvids</taxon>
        <taxon>Sapindales</taxon>
        <taxon>Sapindaceae</taxon>
        <taxon>Hippocastanoideae</taxon>
        <taxon>Acereae</taxon>
        <taxon>Acer</taxon>
    </lineage>
</organism>
<dbReference type="PANTHER" id="PTHR33021:SF234">
    <property type="entry name" value="EARLY NODULIN-LIKE PROTEIN 7"/>
    <property type="match status" value="1"/>
</dbReference>
<evidence type="ECO:0000313" key="2">
    <source>
        <dbReference type="EMBL" id="KAK0598125.1"/>
    </source>
</evidence>
<dbReference type="InterPro" id="IPR008972">
    <property type="entry name" value="Cupredoxin"/>
</dbReference>